<keyword evidence="1" id="KW-0175">Coiled coil</keyword>
<evidence type="ECO:0000313" key="3">
    <source>
        <dbReference type="WBParaSite" id="nRc.2.0.1.t28912-RA"/>
    </source>
</evidence>
<name>A0A915JSU2_ROMCU</name>
<evidence type="ECO:0000256" key="1">
    <source>
        <dbReference type="SAM" id="Coils"/>
    </source>
</evidence>
<dbReference type="AlphaFoldDB" id="A0A915JSU2"/>
<sequence length="186" mass="21028">MLNFWAGRDAGSTGSLSPTSIKEANEQVQYMHARILDLEQRIREQTELLARRDQQHTANFRRLEHEKNLALSALQFDLRRSEERCSNLEKIIKEKDMNMAFLLHRCSYLDEAASYAPVLEQLTLCLTNAFSAQPPKVNTVKPTTRMTAIDGNGGATGRQISQQLGECCPLVNECHEVAVKKHTKNS</sequence>
<evidence type="ECO:0000313" key="2">
    <source>
        <dbReference type="Proteomes" id="UP000887565"/>
    </source>
</evidence>
<dbReference type="Proteomes" id="UP000887565">
    <property type="component" value="Unplaced"/>
</dbReference>
<proteinExistence type="predicted"/>
<organism evidence="2 3">
    <name type="scientific">Romanomermis culicivorax</name>
    <name type="common">Nematode worm</name>
    <dbReference type="NCBI Taxonomy" id="13658"/>
    <lineage>
        <taxon>Eukaryota</taxon>
        <taxon>Metazoa</taxon>
        <taxon>Ecdysozoa</taxon>
        <taxon>Nematoda</taxon>
        <taxon>Enoplea</taxon>
        <taxon>Dorylaimia</taxon>
        <taxon>Mermithida</taxon>
        <taxon>Mermithoidea</taxon>
        <taxon>Mermithidae</taxon>
        <taxon>Romanomermis</taxon>
    </lineage>
</organism>
<accession>A0A915JSU2</accession>
<feature type="coiled-coil region" evidence="1">
    <location>
        <begin position="21"/>
        <end position="98"/>
    </location>
</feature>
<reference evidence="3" key="1">
    <citation type="submission" date="2022-11" db="UniProtKB">
        <authorList>
            <consortium name="WormBaseParasite"/>
        </authorList>
    </citation>
    <scope>IDENTIFICATION</scope>
</reference>
<protein>
    <submittedName>
        <fullName evidence="3">Uncharacterized protein</fullName>
    </submittedName>
</protein>
<dbReference type="OMA" id="REANQHM"/>
<dbReference type="WBParaSite" id="nRc.2.0.1.t28912-RA">
    <property type="protein sequence ID" value="nRc.2.0.1.t28912-RA"/>
    <property type="gene ID" value="nRc.2.0.1.g28912"/>
</dbReference>
<keyword evidence="2" id="KW-1185">Reference proteome</keyword>